<proteinExistence type="predicted"/>
<accession>A0A0F9RER1</accession>
<dbReference type="EMBL" id="LAZR01002958">
    <property type="protein sequence ID" value="KKN23576.1"/>
    <property type="molecule type" value="Genomic_DNA"/>
</dbReference>
<dbReference type="AlphaFoldDB" id="A0A0F9RER1"/>
<comment type="caution">
    <text evidence="1">The sequence shown here is derived from an EMBL/GenBank/DDBJ whole genome shotgun (WGS) entry which is preliminary data.</text>
</comment>
<reference evidence="1" key="1">
    <citation type="journal article" date="2015" name="Nature">
        <title>Complex archaea that bridge the gap between prokaryotes and eukaryotes.</title>
        <authorList>
            <person name="Spang A."/>
            <person name="Saw J.H."/>
            <person name="Jorgensen S.L."/>
            <person name="Zaremba-Niedzwiedzka K."/>
            <person name="Martijn J."/>
            <person name="Lind A.E."/>
            <person name="van Eijk R."/>
            <person name="Schleper C."/>
            <person name="Guy L."/>
            <person name="Ettema T.J."/>
        </authorList>
    </citation>
    <scope>NUCLEOTIDE SEQUENCE</scope>
</reference>
<evidence type="ECO:0000313" key="1">
    <source>
        <dbReference type="EMBL" id="KKN23576.1"/>
    </source>
</evidence>
<protein>
    <recommendedName>
        <fullName evidence="2">Nucleoside 2-deoxyribosyltransferase</fullName>
    </recommendedName>
</protein>
<gene>
    <name evidence="1" type="ORF">LCGC14_0903550</name>
</gene>
<name>A0A0F9RER1_9ZZZZ</name>
<evidence type="ECO:0008006" key="2">
    <source>
        <dbReference type="Google" id="ProtNLM"/>
    </source>
</evidence>
<organism evidence="1">
    <name type="scientific">marine sediment metagenome</name>
    <dbReference type="NCBI Taxonomy" id="412755"/>
    <lineage>
        <taxon>unclassified sequences</taxon>
        <taxon>metagenomes</taxon>
        <taxon>ecological metagenomes</taxon>
    </lineage>
</organism>
<sequence length="142" mass="16191">MDKIIYLIGSLRNPKIPEIGKILRDETGYEVFDDWFAGGPDADDAWKRYEETRGHNYDEALQGFAANHIFEYDYYHLNRASMGILVLPAGKSGHLELGYLIGQGKPGCILLDDVDRWDVMYRLANSVYSDLPSLVERILNYG</sequence>